<evidence type="ECO:0000256" key="1">
    <source>
        <dbReference type="ARBA" id="ARBA00022536"/>
    </source>
</evidence>
<evidence type="ECO:0008006" key="14">
    <source>
        <dbReference type="Google" id="ProtNLM"/>
    </source>
</evidence>
<evidence type="ECO:0000256" key="2">
    <source>
        <dbReference type="ARBA" id="ARBA00022729"/>
    </source>
</evidence>
<accession>A0A0D2U9D4</accession>
<dbReference type="SMART" id="SM00042">
    <property type="entry name" value="CUB"/>
    <property type="match status" value="1"/>
</dbReference>
<feature type="region of interest" description="Disordered" evidence="7">
    <location>
        <begin position="1301"/>
        <end position="1321"/>
    </location>
</feature>
<keyword evidence="5" id="KW-0325">Glycoprotein</keyword>
<feature type="disulfide bond" evidence="6">
    <location>
        <begin position="155"/>
        <end position="164"/>
    </location>
</feature>
<reference evidence="13" key="1">
    <citation type="submission" date="2011-02" db="EMBL/GenBank/DDBJ databases">
        <title>The Genome Sequence of Capsaspora owczarzaki ATCC 30864.</title>
        <authorList>
            <person name="Russ C."/>
            <person name="Cuomo C."/>
            <person name="Burger G."/>
            <person name="Gray M.W."/>
            <person name="Holland P.W.H."/>
            <person name="King N."/>
            <person name="Lang F.B.F."/>
            <person name="Roger A.J."/>
            <person name="Ruiz-Trillo I."/>
            <person name="Young S.K."/>
            <person name="Zeng Q."/>
            <person name="Gargeya S."/>
            <person name="Alvarado L."/>
            <person name="Berlin A."/>
            <person name="Chapman S.B."/>
            <person name="Chen Z."/>
            <person name="Freedman E."/>
            <person name="Gellesch M."/>
            <person name="Goldberg J."/>
            <person name="Griggs A."/>
            <person name="Gujja S."/>
            <person name="Heilman E."/>
            <person name="Heiman D."/>
            <person name="Howarth C."/>
            <person name="Mehta T."/>
            <person name="Neiman D."/>
            <person name="Pearson M."/>
            <person name="Roberts A."/>
            <person name="Saif S."/>
            <person name="Shea T."/>
            <person name="Shenoy N."/>
            <person name="Sisk P."/>
            <person name="Stolte C."/>
            <person name="Sykes S."/>
            <person name="White J."/>
            <person name="Yandava C."/>
            <person name="Haas B."/>
            <person name="Nusbaum C."/>
            <person name="Birren B."/>
        </authorList>
    </citation>
    <scope>NUCLEOTIDE SEQUENCE</scope>
    <source>
        <strain evidence="13">ATCC 30864</strain>
    </source>
</reference>
<feature type="disulfide bond" evidence="6">
    <location>
        <begin position="311"/>
        <end position="328"/>
    </location>
</feature>
<dbReference type="Proteomes" id="UP000008743">
    <property type="component" value="Unassembled WGS sequence"/>
</dbReference>
<organism evidence="12 13">
    <name type="scientific">Capsaspora owczarzaki (strain ATCC 30864)</name>
    <dbReference type="NCBI Taxonomy" id="595528"/>
    <lineage>
        <taxon>Eukaryota</taxon>
        <taxon>Filasterea</taxon>
        <taxon>Capsaspora</taxon>
    </lineage>
</organism>
<evidence type="ECO:0000256" key="8">
    <source>
        <dbReference type="SAM" id="Phobius"/>
    </source>
</evidence>
<feature type="chain" id="PRO_5002252448" description="EGF-like domain-containing protein" evidence="9">
    <location>
        <begin position="23"/>
        <end position="1354"/>
    </location>
</feature>
<keyword evidence="1 6" id="KW-0245">EGF-like domain</keyword>
<sequence length="1354" mass="144932">MARMCLPRAAAVLVQVVAVALALSTMLAAPSVSAATTSGCGAATSATVFRAVTVNTVSNEFQSTPSVSGSEHVRGSLSQITPRTPIVDFGNASSVRFSLLPANGSRFMAERTLNMDSFQFIIDETYVAYRNNCLPNPCLNGGQCVEGVNQFRCICPATATGTTCQLVYSAVVNATTCPTAQQFFTNTKTKAIIVGNFFNYTMTPGVAPTAAVVLTFASSNTSVATVQPSTYTIPVGSIVPVNISVYGVVPGSINISVTISSLDPLWNSTAVPRTQLSVFAVNTTIPNNLVNGTNTTSPTVYVCCDPQLNPCLNGGSCVARADRRTYQCTCPPSFTGLHCGTPVWLVPTYYPKYQGADNVSADVCVSFDGLVGPPPEYRTNNVGFSLNGIYIRMAMSLNFVKRDTSERKGISFTAMHITLTPRIPLMRNITKAVVTTVTNTTTNETTTITTNVNVPLPPTYYERWIGTSYFDGSTPNLRADQMTPFLYFLPDSITWQSQVTRDSPKPVALGQAFPDRLTQSLTPTGPGQEAYVSSISLERGLIQLPRWRGIDTPQLFNYAQAVAQCAALPSASEAYPYHVCSQAELAATSARLNFSSCDAGWLSDTTTVMVSNGAGGFDAVARRLAGFIMTYVDPACGNATGFFGMDATTNPAGTGYFEESTTYRSVFCCAVSPVVDLGYYISTSYRLVAPQNHMFGLTFYPQYTSLSLGFTTRSRNTTRLRRRDPSLDVCIAFEDFSSTLLPRVTAASGTLDLDANVLQIDADLTLPGCRLVGVQVDWRTGAGAPLSVFPKQQLCQRSCNSSFAAPLVVSSFSGTFDDGSAGIEYSNNLACAWRIAPVAAERLTLRFNYLWTESNLDVIEVYDASTDGSDVGRLRGTFSGHQDVSALAPIVSDGPELILRFTSNPSQTYPGFSVAFDGCNSIRRCTGHGTCNSDGGCTCDYEYAGPECRSCYLGYKPSVPDQCTDGLLRAECQCILPPKDNGVRVKLRIRLDYSEVYSFEPAFIADVANSLDLVPSRISRVVVLSVDSTGFAQIEFFILPGRGLRPAERSTALTVQLNTEFSALRTSTWGSRIDPTFAAVLATLEMTQCKDGVYREKCPAPLVPKPTEEDTLYLYALAGLITGLIVGVLGVAYAIWRLRTAQSRHMQRDAKQSLQREQDAREASEQRERERQEALAEAERAFAESQNAMSGAGVEDVSVNLGPSARPSAVSTTGTTSAQSASSRDKGASSGLGRLFGGKKASATSSSAAPASSSSSSSAAASTSRQPVIPTALSNSPGADRQSAAASAKYIEAYELTPMSPRESLPEYEPRGTSADPIINPFRVSTDSGAPAAQMQRGAYKSKVVFDADSSLLM</sequence>
<dbReference type="Gene3D" id="2.10.25.10">
    <property type="entry name" value="Laminin"/>
    <property type="match status" value="2"/>
</dbReference>
<evidence type="ECO:0000259" key="11">
    <source>
        <dbReference type="PROSITE" id="PS50026"/>
    </source>
</evidence>
<dbReference type="CDD" id="cd00041">
    <property type="entry name" value="CUB"/>
    <property type="match status" value="1"/>
</dbReference>
<dbReference type="InterPro" id="IPR001881">
    <property type="entry name" value="EGF-like_Ca-bd_dom"/>
</dbReference>
<keyword evidence="8" id="KW-1133">Transmembrane helix</keyword>
<dbReference type="STRING" id="595528.A0A0D2U9D4"/>
<dbReference type="GO" id="GO:0005112">
    <property type="term" value="F:Notch binding"/>
    <property type="evidence" value="ECO:0007669"/>
    <property type="project" value="TreeGrafter"/>
</dbReference>
<dbReference type="PROSITE" id="PS50026">
    <property type="entry name" value="EGF_3"/>
    <property type="match status" value="3"/>
</dbReference>
<dbReference type="PANTHER" id="PTHR24044:SF420">
    <property type="entry name" value="DELTA AND NOTCH-LIKE EPIDERMAL GROWTH FACTOR-RELATED RECEPTOR ISOFORM X1"/>
    <property type="match status" value="1"/>
</dbReference>
<keyword evidence="13" id="KW-1185">Reference proteome</keyword>
<keyword evidence="8" id="KW-0472">Membrane</keyword>
<evidence type="ECO:0000313" key="12">
    <source>
        <dbReference type="EMBL" id="KJE91656.1"/>
    </source>
</evidence>
<feature type="region of interest" description="Disordered" evidence="7">
    <location>
        <begin position="1197"/>
        <end position="1281"/>
    </location>
</feature>
<dbReference type="Pfam" id="PF00008">
    <property type="entry name" value="EGF"/>
    <property type="match status" value="2"/>
</dbReference>
<dbReference type="FunFam" id="2.10.25.10:FF:000122">
    <property type="entry name" value="Protein crumbs homolog 2"/>
    <property type="match status" value="1"/>
</dbReference>
<feature type="domain" description="EGF-like" evidence="11">
    <location>
        <begin position="129"/>
        <end position="165"/>
    </location>
</feature>
<feature type="signal peptide" evidence="9">
    <location>
        <begin position="1"/>
        <end position="22"/>
    </location>
</feature>
<evidence type="ECO:0000259" key="10">
    <source>
        <dbReference type="PROSITE" id="PS01180"/>
    </source>
</evidence>
<feature type="compositionally biased region" description="Low complexity" evidence="7">
    <location>
        <begin position="1241"/>
        <end position="1264"/>
    </location>
</feature>
<feature type="compositionally biased region" description="Low complexity" evidence="7">
    <location>
        <begin position="1208"/>
        <end position="1222"/>
    </location>
</feature>
<dbReference type="SMART" id="SM00181">
    <property type="entry name" value="EGF"/>
    <property type="match status" value="2"/>
</dbReference>
<feature type="region of interest" description="Disordered" evidence="7">
    <location>
        <begin position="1147"/>
        <end position="1178"/>
    </location>
</feature>
<name>A0A0D2U9D4_CAPO3</name>
<feature type="disulfide bond" evidence="6">
    <location>
        <begin position="330"/>
        <end position="339"/>
    </location>
</feature>
<evidence type="ECO:0000256" key="5">
    <source>
        <dbReference type="ARBA" id="ARBA00023180"/>
    </source>
</evidence>
<dbReference type="Pfam" id="PF00431">
    <property type="entry name" value="CUB"/>
    <property type="match status" value="1"/>
</dbReference>
<dbReference type="SUPFAM" id="SSF49854">
    <property type="entry name" value="Spermadhesin, CUB domain"/>
    <property type="match status" value="1"/>
</dbReference>
<keyword evidence="4 6" id="KW-1015">Disulfide bond</keyword>
<keyword evidence="2 9" id="KW-0732">Signal</keyword>
<evidence type="ECO:0000256" key="9">
    <source>
        <dbReference type="SAM" id="SignalP"/>
    </source>
</evidence>
<evidence type="ECO:0000313" key="13">
    <source>
        <dbReference type="Proteomes" id="UP000008743"/>
    </source>
</evidence>
<evidence type="ECO:0000256" key="6">
    <source>
        <dbReference type="PROSITE-ProRule" id="PRU00076"/>
    </source>
</evidence>
<dbReference type="CDD" id="cd00054">
    <property type="entry name" value="EGF_CA"/>
    <property type="match status" value="2"/>
</dbReference>
<dbReference type="PROSITE" id="PS01180">
    <property type="entry name" value="CUB"/>
    <property type="match status" value="1"/>
</dbReference>
<dbReference type="PROSITE" id="PS00022">
    <property type="entry name" value="EGF_1"/>
    <property type="match status" value="3"/>
</dbReference>
<gene>
    <name evidence="12" type="ORF">CAOG_002764</name>
</gene>
<dbReference type="InterPro" id="IPR050906">
    <property type="entry name" value="Notch_signaling"/>
</dbReference>
<feature type="transmembrane region" description="Helical" evidence="8">
    <location>
        <begin position="1112"/>
        <end position="1136"/>
    </location>
</feature>
<feature type="disulfide bond" evidence="6">
    <location>
        <begin position="939"/>
        <end position="948"/>
    </location>
</feature>
<feature type="domain" description="EGF-like" evidence="11">
    <location>
        <begin position="304"/>
        <end position="340"/>
    </location>
</feature>
<comment type="caution">
    <text evidence="6">Lacks conserved residue(s) required for the propagation of feature annotation.</text>
</comment>
<evidence type="ECO:0000256" key="3">
    <source>
        <dbReference type="ARBA" id="ARBA00022737"/>
    </source>
</evidence>
<keyword evidence="3" id="KW-0677">Repeat</keyword>
<dbReference type="InterPro" id="IPR000859">
    <property type="entry name" value="CUB_dom"/>
</dbReference>
<dbReference type="SMART" id="SM00179">
    <property type="entry name" value="EGF_CA"/>
    <property type="match status" value="2"/>
</dbReference>
<evidence type="ECO:0000256" key="7">
    <source>
        <dbReference type="SAM" id="MobiDB-lite"/>
    </source>
</evidence>
<dbReference type="PANTHER" id="PTHR24044">
    <property type="entry name" value="NOTCH LIGAND FAMILY MEMBER"/>
    <property type="match status" value="1"/>
</dbReference>
<dbReference type="Gene3D" id="2.60.120.290">
    <property type="entry name" value="Spermadhesin, CUB domain"/>
    <property type="match status" value="1"/>
</dbReference>
<dbReference type="SUPFAM" id="SSF57196">
    <property type="entry name" value="EGF/Laminin"/>
    <property type="match status" value="2"/>
</dbReference>
<proteinExistence type="predicted"/>
<feature type="domain" description="EGF-like" evidence="11">
    <location>
        <begin position="915"/>
        <end position="949"/>
    </location>
</feature>
<keyword evidence="8" id="KW-0812">Transmembrane</keyword>
<dbReference type="RefSeq" id="XP_004349517.1">
    <property type="nucleotide sequence ID" value="XM_004349467.1"/>
</dbReference>
<protein>
    <recommendedName>
        <fullName evidence="14">EGF-like domain-containing protein</fullName>
    </recommendedName>
</protein>
<evidence type="ECO:0000256" key="4">
    <source>
        <dbReference type="ARBA" id="ARBA00023157"/>
    </source>
</evidence>
<dbReference type="GO" id="GO:0005509">
    <property type="term" value="F:calcium ion binding"/>
    <property type="evidence" value="ECO:0007669"/>
    <property type="project" value="InterPro"/>
</dbReference>
<feature type="domain" description="CUB" evidence="10">
    <location>
        <begin position="799"/>
        <end position="919"/>
    </location>
</feature>
<dbReference type="OrthoDB" id="283575at2759"/>
<dbReference type="InterPro" id="IPR035914">
    <property type="entry name" value="Sperma_CUB_dom_sf"/>
</dbReference>
<dbReference type="InterPro" id="IPR000742">
    <property type="entry name" value="EGF"/>
</dbReference>
<dbReference type="EMBL" id="KE346362">
    <property type="protein sequence ID" value="KJE91656.1"/>
    <property type="molecule type" value="Genomic_DNA"/>
</dbReference>
<dbReference type="InParanoid" id="A0A0D2U9D4"/>